<dbReference type="Gene3D" id="3.80.10.10">
    <property type="entry name" value="Ribonuclease Inhibitor"/>
    <property type="match status" value="2"/>
</dbReference>
<accession>A0A8T0FHC1</accession>
<dbReference type="AlphaFoldDB" id="A0A8T0FHC1"/>
<evidence type="ECO:0000313" key="5">
    <source>
        <dbReference type="EMBL" id="KAF8788730.1"/>
    </source>
</evidence>
<dbReference type="EMBL" id="JABXBU010000012">
    <property type="protein sequence ID" value="KAF8788730.1"/>
    <property type="molecule type" value="Genomic_DNA"/>
</dbReference>
<reference evidence="5" key="1">
    <citation type="journal article" date="2020" name="bioRxiv">
        <title>Chromosome-level reference genome of the European wasp spider Argiope bruennichi: a resource for studies on range expansion and evolutionary adaptation.</title>
        <authorList>
            <person name="Sheffer M.M."/>
            <person name="Hoppe A."/>
            <person name="Krehenwinkel H."/>
            <person name="Uhl G."/>
            <person name="Kuss A.W."/>
            <person name="Jensen L."/>
            <person name="Jensen C."/>
            <person name="Gillespie R.G."/>
            <person name="Hoff K.J."/>
            <person name="Prost S."/>
        </authorList>
    </citation>
    <scope>NUCLEOTIDE SEQUENCE</scope>
</reference>
<feature type="signal peptide" evidence="4">
    <location>
        <begin position="1"/>
        <end position="22"/>
    </location>
</feature>
<proteinExistence type="predicted"/>
<organism evidence="5 6">
    <name type="scientific">Argiope bruennichi</name>
    <name type="common">Wasp spider</name>
    <name type="synonym">Aranea bruennichi</name>
    <dbReference type="NCBI Taxonomy" id="94029"/>
    <lineage>
        <taxon>Eukaryota</taxon>
        <taxon>Metazoa</taxon>
        <taxon>Ecdysozoa</taxon>
        <taxon>Arthropoda</taxon>
        <taxon>Chelicerata</taxon>
        <taxon>Arachnida</taxon>
        <taxon>Araneae</taxon>
        <taxon>Araneomorphae</taxon>
        <taxon>Entelegynae</taxon>
        <taxon>Araneoidea</taxon>
        <taxon>Araneidae</taxon>
        <taxon>Argiope</taxon>
    </lineage>
</organism>
<evidence type="ECO:0000256" key="2">
    <source>
        <dbReference type="ARBA" id="ARBA00022729"/>
    </source>
</evidence>
<dbReference type="InterPro" id="IPR001611">
    <property type="entry name" value="Leu-rich_rpt"/>
</dbReference>
<evidence type="ECO:0000313" key="6">
    <source>
        <dbReference type="Proteomes" id="UP000807504"/>
    </source>
</evidence>
<gene>
    <name evidence="5" type="ORF">HNY73_006737</name>
</gene>
<name>A0A8T0FHC1_ARGBR</name>
<evidence type="ECO:0000256" key="3">
    <source>
        <dbReference type="ARBA" id="ARBA00022737"/>
    </source>
</evidence>
<sequence length="317" mass="35914">MAGKMLLAVLLLSVSAVFIVEGSCPNADLIAPCYCNVESGSAIVTCSSIQHTRDLENLSSHSEGYPYKEVRIVSSTLQSIPVVILEKVKMQSLVLSELNLKELFNGVPRTMSNLKTLTIQSVTLEEEFQWKYFQYTKALETLLIDHVDIPKIKPEFNQFVTHDLLKVSFAFTKTDEIQTGAMKDFRNLRSITVAHNNLQTLYRGSLPRPYNGIHLDFQYNKLSEIKENVFSDMKKLKSVYFNNNDISLLSRPSESGVYDNIDRIDLSNNPIDCSCKVQWIPEVKPKGLVGRCATPQKFRGKELVRLTADDFSECYTH</sequence>
<dbReference type="PANTHER" id="PTHR24364:SF18">
    <property type="entry name" value="LP06937P"/>
    <property type="match status" value="1"/>
</dbReference>
<keyword evidence="2 4" id="KW-0732">Signal</keyword>
<reference evidence="5" key="2">
    <citation type="submission" date="2020-06" db="EMBL/GenBank/DDBJ databases">
        <authorList>
            <person name="Sheffer M."/>
        </authorList>
    </citation>
    <scope>NUCLEOTIDE SEQUENCE</scope>
</reference>
<dbReference type="Proteomes" id="UP000807504">
    <property type="component" value="Unassembled WGS sequence"/>
</dbReference>
<dbReference type="PANTHER" id="PTHR24364">
    <property type="entry name" value="LP06937P"/>
    <property type="match status" value="1"/>
</dbReference>
<keyword evidence="1" id="KW-0433">Leucine-rich repeat</keyword>
<dbReference type="GO" id="GO:0016020">
    <property type="term" value="C:membrane"/>
    <property type="evidence" value="ECO:0007669"/>
    <property type="project" value="TreeGrafter"/>
</dbReference>
<feature type="chain" id="PRO_5035829274" evidence="4">
    <location>
        <begin position="23"/>
        <end position="317"/>
    </location>
</feature>
<keyword evidence="3" id="KW-0677">Repeat</keyword>
<dbReference type="Pfam" id="PF13855">
    <property type="entry name" value="LRR_8"/>
    <property type="match status" value="1"/>
</dbReference>
<evidence type="ECO:0000256" key="1">
    <source>
        <dbReference type="ARBA" id="ARBA00022614"/>
    </source>
</evidence>
<comment type="caution">
    <text evidence="5">The sequence shown here is derived from an EMBL/GenBank/DDBJ whole genome shotgun (WGS) entry which is preliminary data.</text>
</comment>
<keyword evidence="6" id="KW-1185">Reference proteome</keyword>
<dbReference type="SUPFAM" id="SSF52058">
    <property type="entry name" value="L domain-like"/>
    <property type="match status" value="1"/>
</dbReference>
<evidence type="ECO:0000256" key="4">
    <source>
        <dbReference type="SAM" id="SignalP"/>
    </source>
</evidence>
<dbReference type="InterPro" id="IPR032675">
    <property type="entry name" value="LRR_dom_sf"/>
</dbReference>
<dbReference type="InterPro" id="IPR052286">
    <property type="entry name" value="Wnt_signaling_inhibitor"/>
</dbReference>
<dbReference type="OrthoDB" id="72369at2759"/>
<protein>
    <submittedName>
        <fullName evidence="5">SLIT and NTRK-like protein 6 like protein</fullName>
    </submittedName>
</protein>